<dbReference type="PANTHER" id="PTHR42110:SF1">
    <property type="entry name" value="L-ASPARAGINASE, PUTATIVE (AFU_ORTHOLOGUE AFUA_3G11890)-RELATED"/>
    <property type="match status" value="1"/>
</dbReference>
<dbReference type="PANTHER" id="PTHR42110">
    <property type="entry name" value="L-ASPARAGINASE, PUTATIVE (AFU_ORTHOLOGUE AFUA_3G11890)-RELATED"/>
    <property type="match status" value="1"/>
</dbReference>
<name>A0A212LAX4_9HYPH</name>
<dbReference type="EMBL" id="FMJD01000005">
    <property type="protein sequence ID" value="SCM74696.1"/>
    <property type="molecule type" value="Genomic_DNA"/>
</dbReference>
<dbReference type="InterPro" id="IPR010349">
    <property type="entry name" value="Asparaginase_II"/>
</dbReference>
<dbReference type="Pfam" id="PF06089">
    <property type="entry name" value="Asparaginase_II"/>
    <property type="match status" value="1"/>
</dbReference>
<protein>
    <submittedName>
        <fullName evidence="1">Asparaginase</fullName>
    </submittedName>
</protein>
<evidence type="ECO:0000313" key="1">
    <source>
        <dbReference type="EMBL" id="SCM74696.1"/>
    </source>
</evidence>
<dbReference type="AlphaFoldDB" id="A0A212LAX4"/>
<organism evidence="1">
    <name type="scientific">uncultured Pleomorphomonas sp</name>
    <dbReference type="NCBI Taxonomy" id="442121"/>
    <lineage>
        <taxon>Bacteria</taxon>
        <taxon>Pseudomonadati</taxon>
        <taxon>Pseudomonadota</taxon>
        <taxon>Alphaproteobacteria</taxon>
        <taxon>Hyphomicrobiales</taxon>
        <taxon>Pleomorphomonadaceae</taxon>
        <taxon>Pleomorphomonas</taxon>
        <taxon>environmental samples</taxon>
    </lineage>
</organism>
<sequence>MMAMENPVLVEVTRGPIVESFHRGSVAIVDGDGRLVFGVGDIERPSFPRSAVKPFQALPFVESGAADRFGFGDAELALAMASHNAEPRHVETVRAMLAAAGLDESCLACGPHWPGRHADQGELHRRGEKPGRIHNNCSGKHTGFLCTCVVTGADPRGYETAEHPVMREVIAAGASMTGTPHATDICGTDGCSIPTFAVAPRALAHGFARFVTGVGLTATRARAAERLRLAAAAEPFMVAGTGRFCTRVMTALGDRVLVKTGAEGVFIGAIKELGLGIALKIDDGAGRASEAAMARILIDLMKLTPDDPGYAEMRDLANPQVKSWAGEKVGEIRVTEALDGVTG</sequence>
<gene>
    <name evidence="1" type="ORF">KL86PLE_130317</name>
</gene>
<reference evidence="1" key="1">
    <citation type="submission" date="2016-08" db="EMBL/GenBank/DDBJ databases">
        <authorList>
            <person name="Seilhamer J.J."/>
        </authorList>
    </citation>
    <scope>NUCLEOTIDE SEQUENCE</scope>
    <source>
        <strain evidence="1">86</strain>
    </source>
</reference>
<accession>A0A212LAX4</accession>
<proteinExistence type="predicted"/>